<dbReference type="InterPro" id="IPR011330">
    <property type="entry name" value="Glyco_hydro/deAcase_b/a-brl"/>
</dbReference>
<dbReference type="EMBL" id="CP002051">
    <property type="protein sequence ID" value="ADI32163.1"/>
    <property type="molecule type" value="Genomic_DNA"/>
</dbReference>
<evidence type="ECO:0000256" key="2">
    <source>
        <dbReference type="ARBA" id="ARBA00023277"/>
    </source>
</evidence>
<dbReference type="AlphaFoldDB" id="D7D8R7"/>
<dbReference type="Pfam" id="PF03065">
    <property type="entry name" value="Glyco_hydro_57"/>
    <property type="match status" value="1"/>
</dbReference>
<evidence type="ECO:0000313" key="4">
    <source>
        <dbReference type="EMBL" id="ADI32163.1"/>
    </source>
</evidence>
<comment type="similarity">
    <text evidence="1">Belongs to the glycosyl hydrolase 57 family.</text>
</comment>
<dbReference type="PANTHER" id="PTHR36306">
    <property type="entry name" value="ALPHA-AMYLASE-RELATED-RELATED"/>
    <property type="match status" value="1"/>
</dbReference>
<dbReference type="EC" id="3.2.1.1" evidence="4"/>
<reference evidence="4 5" key="2">
    <citation type="journal article" date="2011" name="Stand. Genomic Sci.">
        <title>Complete genome sequence of Staphylothermus hellenicus P8.</title>
        <authorList>
            <person name="Anderson I."/>
            <person name="Wirth R."/>
            <person name="Lucas S."/>
            <person name="Copeland A."/>
            <person name="Lapidus A."/>
            <person name="Cheng J.F."/>
            <person name="Goodwin L."/>
            <person name="Pitluck S."/>
            <person name="Davenport K."/>
            <person name="Detter J.C."/>
            <person name="Han C."/>
            <person name="Tapia R."/>
            <person name="Land M."/>
            <person name="Hauser L."/>
            <person name="Pati A."/>
            <person name="Mikhailova N."/>
            <person name="Woyke T."/>
            <person name="Klenk H.P."/>
            <person name="Kyrpides N."/>
            <person name="Ivanova N."/>
        </authorList>
    </citation>
    <scope>NUCLEOTIDE SEQUENCE [LARGE SCALE GENOMIC DNA]</scope>
    <source>
        <strain evidence="5">DSM 12710 / JCM 10830 / BK20S6-10-b1 / P8</strain>
    </source>
</reference>
<dbReference type="GO" id="GO:0004556">
    <property type="term" value="F:alpha-amylase activity"/>
    <property type="evidence" value="ECO:0007669"/>
    <property type="project" value="UniProtKB-EC"/>
</dbReference>
<accession>D7D8R7</accession>
<reference evidence="5" key="1">
    <citation type="submission" date="2010-05" db="EMBL/GenBank/DDBJ databases">
        <title>Complete sequence of Staphylothermus hellenicus DSM 12710.</title>
        <authorList>
            <consortium name="US DOE Joint Genome Institute"/>
            <person name="Lucas S."/>
            <person name="Copeland A."/>
            <person name="Lapidus A."/>
            <person name="Cheng J.-F."/>
            <person name="Bruce D."/>
            <person name="Goodwin L."/>
            <person name="Pitluck S."/>
            <person name="Davenport K."/>
            <person name="Detter J.C."/>
            <person name="Han C."/>
            <person name="Tapia R."/>
            <person name="Larimer F."/>
            <person name="Land M."/>
            <person name="Hauser L."/>
            <person name="Kyrpides N."/>
            <person name="Mikhailova N."/>
            <person name="Anderson I.J."/>
            <person name="Woyke T."/>
        </authorList>
    </citation>
    <scope>NUCLEOTIDE SEQUENCE [LARGE SCALE GENOMIC DNA]</scope>
    <source>
        <strain evidence="5">DSM 12710 / JCM 10830 / BK20S6-10-b1 / P8</strain>
    </source>
</reference>
<keyword evidence="4" id="KW-0326">Glycosidase</keyword>
<dbReference type="PANTHER" id="PTHR36306:SF1">
    <property type="entry name" value="ALPHA-AMYLASE-RELATED"/>
    <property type="match status" value="1"/>
</dbReference>
<feature type="domain" description="Glycoside hydrolase family 57 N-terminal" evidence="3">
    <location>
        <begin position="11"/>
        <end position="315"/>
    </location>
</feature>
<dbReference type="STRING" id="591019.Shell_1059"/>
<dbReference type="Proteomes" id="UP000002573">
    <property type="component" value="Chromosome"/>
</dbReference>
<keyword evidence="5" id="KW-1185">Reference proteome</keyword>
<dbReference type="KEGG" id="shc:Shell_1059"/>
<keyword evidence="2" id="KW-0119">Carbohydrate metabolism</keyword>
<dbReference type="InterPro" id="IPR004300">
    <property type="entry name" value="Glyco_hydro_57_N"/>
</dbReference>
<dbReference type="InterPro" id="IPR044036">
    <property type="entry name" value="DUF5752"/>
</dbReference>
<proteinExistence type="inferred from homology"/>
<dbReference type="SUPFAM" id="SSF88713">
    <property type="entry name" value="Glycoside hydrolase/deacetylase"/>
    <property type="match status" value="1"/>
</dbReference>
<gene>
    <name evidence="4" type="ordered locus">Shell_1059</name>
</gene>
<organism evidence="4 5">
    <name type="scientific">Staphylothermus hellenicus (strain DSM 12710 / JCM 10830 / BK20S6-10-b1 / P8)</name>
    <dbReference type="NCBI Taxonomy" id="591019"/>
    <lineage>
        <taxon>Archaea</taxon>
        <taxon>Thermoproteota</taxon>
        <taxon>Thermoprotei</taxon>
        <taxon>Desulfurococcales</taxon>
        <taxon>Desulfurococcaceae</taxon>
        <taxon>Staphylothermus</taxon>
    </lineage>
</organism>
<dbReference type="Gene3D" id="3.20.110.20">
    <property type="match status" value="1"/>
</dbReference>
<dbReference type="GO" id="GO:0005975">
    <property type="term" value="P:carbohydrate metabolic process"/>
    <property type="evidence" value="ECO:0007669"/>
    <property type="project" value="InterPro"/>
</dbReference>
<dbReference type="CAZy" id="GH57">
    <property type="family name" value="Glycoside Hydrolase Family 57"/>
</dbReference>
<protein>
    <submittedName>
        <fullName evidence="4">Alpha-amylase</fullName>
        <ecNumber evidence="4">3.2.1.1</ecNumber>
    </submittedName>
</protein>
<sequence length="522" mass="60980">MIGEKVLADIVFMFEVHQPYRLDRNAYNKLLEKALRGRLEPHDLEDIIFDNGLNKLVIERASTKCYIPATKIILENIKRYANSNKPFKVAYSISGVFIEQVKTWKPEVIDLFMELRETGMVEFVEQTYYHSMAAFMPLNDWAELREQILEHRRVMKELFDYEPKSIENTEFSYNNDIAWLFSTMGYKAVLTEGVDWVLGWRSPNYVYRAYGSDIKVLTRNYRLSDDIGYRFSDKNWDQYPLTADKYASWLAATPGDVVFLAIDYETFGEHHWPETGIHEFLRWLPGEILKYNHLYTSTPSDVVDKYPARDVIDVPPWNTISWADERDLSAWLGNHMQRNAFRILVDLRPYVKALDEPEITRIWKLLTISDHLYYIATKFGSIEQVHSYFSPYKNAPDAYAIYVQALSLLAGLIAEKIEQKKYDVARKLVLPMNKSFYFYKPTGEYTGYSASSIKEFLEIISKAPAESILYHLKRRDFQAWFRSVFGLDEIADELDKISSQSLSAEEARKTVSDIIRKFLGST</sequence>
<dbReference type="InterPro" id="IPR052046">
    <property type="entry name" value="GH57_Enzymes"/>
</dbReference>
<dbReference type="Pfam" id="PF19027">
    <property type="entry name" value="DUF5752"/>
    <property type="match status" value="1"/>
</dbReference>
<dbReference type="CDD" id="cd10795">
    <property type="entry name" value="GH57N_MJA1_like"/>
    <property type="match status" value="1"/>
</dbReference>
<evidence type="ECO:0000256" key="1">
    <source>
        <dbReference type="ARBA" id="ARBA00006821"/>
    </source>
</evidence>
<evidence type="ECO:0000259" key="3">
    <source>
        <dbReference type="Pfam" id="PF03065"/>
    </source>
</evidence>
<keyword evidence="4" id="KW-0378">Hydrolase</keyword>
<dbReference type="HOGENOM" id="CLU_033691_0_0_2"/>
<name>D7D8R7_STAHD</name>
<dbReference type="eggNOG" id="arCOG03278">
    <property type="taxonomic scope" value="Archaea"/>
</dbReference>
<evidence type="ECO:0000313" key="5">
    <source>
        <dbReference type="Proteomes" id="UP000002573"/>
    </source>
</evidence>